<evidence type="ECO:0000256" key="2">
    <source>
        <dbReference type="SAM" id="SignalP"/>
    </source>
</evidence>
<dbReference type="RefSeq" id="WP_103548892.1">
    <property type="nucleotide sequence ID" value="NZ_KZ626851.1"/>
</dbReference>
<comment type="caution">
    <text evidence="3">The sequence shown here is derived from an EMBL/GenBank/DDBJ whole genome shotgun (WGS) entry which is preliminary data.</text>
</comment>
<evidence type="ECO:0000313" key="3">
    <source>
        <dbReference type="EMBL" id="PKT73317.1"/>
    </source>
</evidence>
<keyword evidence="2" id="KW-0732">Signal</keyword>
<feature type="region of interest" description="Disordered" evidence="1">
    <location>
        <begin position="452"/>
        <end position="483"/>
    </location>
</feature>
<dbReference type="EMBL" id="PJOS01000012">
    <property type="protein sequence ID" value="PKT73317.1"/>
    <property type="molecule type" value="Genomic_DNA"/>
</dbReference>
<organism evidence="3 4">
    <name type="scientific">Streptomyces populi</name>
    <dbReference type="NCBI Taxonomy" id="2058924"/>
    <lineage>
        <taxon>Bacteria</taxon>
        <taxon>Bacillati</taxon>
        <taxon>Actinomycetota</taxon>
        <taxon>Actinomycetes</taxon>
        <taxon>Kitasatosporales</taxon>
        <taxon>Streptomycetaceae</taxon>
        <taxon>Streptomyces</taxon>
    </lineage>
</organism>
<dbReference type="AlphaFoldDB" id="A0A2I0STP2"/>
<evidence type="ECO:0000256" key="1">
    <source>
        <dbReference type="SAM" id="MobiDB-lite"/>
    </source>
</evidence>
<evidence type="ECO:0000313" key="4">
    <source>
        <dbReference type="Proteomes" id="UP000236178"/>
    </source>
</evidence>
<dbReference type="OrthoDB" id="4282035at2"/>
<sequence length="483" mass="51392">MNRASRRPWHLTLAGTALVVGALLITTATDAGTTRPDAVTRPLVLVVDTPREEMFPMDKDTSSNGIWVSNVGRASLTDVTVTIDASALKTVSDDVDVPCDPDGDLIGSCRGIGPVRRGAPVRVGAVRVGHPKTSATGLSRQVRITASAGDGSHGTQRYTTLVREAGQVFDRAAGTRERLAPGGTLPLPGGFTNFTRTTLPSVEVRLTLSPGLSLTERFRNCTWVREETRRTTVKCEVEGPFAPLSSYDLDLGAVRASADALRESIGYEVGAWPTDAVGSLPLDDERTGDGPGELTALPRPSTTTHLRADVEARRPLRTAVGVANTADFAVTGTTLRGRPGDVVRAEFTVRNLGPGSREGTQKEGLGNYGPLWLSVPPGVTVVHAPPTCFGHRTGRLPKGYPPREPGLGGSEGRGYSCGGTSGQFLAAGKELRYAFEFRLDASGDLRPGFVTTMYQEDDPHPENNTARVVVKERQGGRRSPPRP</sequence>
<name>A0A2I0STP2_9ACTN</name>
<protein>
    <recommendedName>
        <fullName evidence="5">DUF11 domain-containing protein</fullName>
    </recommendedName>
</protein>
<feature type="signal peptide" evidence="2">
    <location>
        <begin position="1"/>
        <end position="31"/>
    </location>
</feature>
<gene>
    <name evidence="3" type="ORF">CW362_09265</name>
</gene>
<feature type="chain" id="PRO_5038567135" description="DUF11 domain-containing protein" evidence="2">
    <location>
        <begin position="32"/>
        <end position="483"/>
    </location>
</feature>
<reference evidence="3 4" key="1">
    <citation type="submission" date="2017-12" db="EMBL/GenBank/DDBJ databases">
        <title>Streptomyces populusis sp. nov., a novel endophytic actinobacterium isolated from stems of Populus adenopoda Maxim.</title>
        <authorList>
            <person name="Wang Z."/>
        </authorList>
    </citation>
    <scope>NUCLEOTIDE SEQUENCE [LARGE SCALE GENOMIC DNA]</scope>
    <source>
        <strain evidence="3 4">A249</strain>
    </source>
</reference>
<dbReference type="Proteomes" id="UP000236178">
    <property type="component" value="Unassembled WGS sequence"/>
</dbReference>
<evidence type="ECO:0008006" key="5">
    <source>
        <dbReference type="Google" id="ProtNLM"/>
    </source>
</evidence>
<accession>A0A2I0STP2</accession>
<feature type="region of interest" description="Disordered" evidence="1">
    <location>
        <begin position="393"/>
        <end position="414"/>
    </location>
</feature>
<proteinExistence type="predicted"/>
<keyword evidence="4" id="KW-1185">Reference proteome</keyword>